<proteinExistence type="predicted"/>
<sequence>MTLSTVASAAKERIAKEKKLHGLINNAGIMAVPSKIPKTALSLNGRRTISPMPSLLTTYSLSSYPQHEPPNQGTGGHRYAPKNGIDFAEINQEKGSIWPRYGQSKLGNDLIAKELNRLYGPNVVKKEKGEI</sequence>
<accession>A0A2J6QN52</accession>
<evidence type="ECO:0000313" key="2">
    <source>
        <dbReference type="EMBL" id="PMD27686.1"/>
    </source>
</evidence>
<evidence type="ECO:0008006" key="4">
    <source>
        <dbReference type="Google" id="ProtNLM"/>
    </source>
</evidence>
<name>A0A2J6QN52_9HELO</name>
<dbReference type="Gene3D" id="3.40.50.720">
    <property type="entry name" value="NAD(P)-binding Rossmann-like Domain"/>
    <property type="match status" value="1"/>
</dbReference>
<dbReference type="STRING" id="1745343.A0A2J6QN52"/>
<evidence type="ECO:0000313" key="3">
    <source>
        <dbReference type="Proteomes" id="UP000235672"/>
    </source>
</evidence>
<evidence type="ECO:0000256" key="1">
    <source>
        <dbReference type="SAM" id="MobiDB-lite"/>
    </source>
</evidence>
<dbReference type="OrthoDB" id="191139at2759"/>
<feature type="region of interest" description="Disordered" evidence="1">
    <location>
        <begin position="63"/>
        <end position="82"/>
    </location>
</feature>
<organism evidence="2 3">
    <name type="scientific">Hyaloscypha hepaticicola</name>
    <dbReference type="NCBI Taxonomy" id="2082293"/>
    <lineage>
        <taxon>Eukaryota</taxon>
        <taxon>Fungi</taxon>
        <taxon>Dikarya</taxon>
        <taxon>Ascomycota</taxon>
        <taxon>Pezizomycotina</taxon>
        <taxon>Leotiomycetes</taxon>
        <taxon>Helotiales</taxon>
        <taxon>Hyaloscyphaceae</taxon>
        <taxon>Hyaloscypha</taxon>
    </lineage>
</organism>
<protein>
    <recommendedName>
        <fullName evidence="4">NAD(P)-binding protein</fullName>
    </recommendedName>
</protein>
<dbReference type="EMBL" id="KZ613465">
    <property type="protein sequence ID" value="PMD27686.1"/>
    <property type="molecule type" value="Genomic_DNA"/>
</dbReference>
<reference evidence="2 3" key="1">
    <citation type="submission" date="2016-05" db="EMBL/GenBank/DDBJ databases">
        <title>A degradative enzymes factory behind the ericoid mycorrhizal symbiosis.</title>
        <authorList>
            <consortium name="DOE Joint Genome Institute"/>
            <person name="Martino E."/>
            <person name="Morin E."/>
            <person name="Grelet G."/>
            <person name="Kuo A."/>
            <person name="Kohler A."/>
            <person name="Daghino S."/>
            <person name="Barry K."/>
            <person name="Choi C."/>
            <person name="Cichocki N."/>
            <person name="Clum A."/>
            <person name="Copeland A."/>
            <person name="Hainaut M."/>
            <person name="Haridas S."/>
            <person name="Labutti K."/>
            <person name="Lindquist E."/>
            <person name="Lipzen A."/>
            <person name="Khouja H.-R."/>
            <person name="Murat C."/>
            <person name="Ohm R."/>
            <person name="Olson A."/>
            <person name="Spatafora J."/>
            <person name="Veneault-Fourrey C."/>
            <person name="Henrissat B."/>
            <person name="Grigoriev I."/>
            <person name="Martin F."/>
            <person name="Perotto S."/>
        </authorList>
    </citation>
    <scope>NUCLEOTIDE SEQUENCE [LARGE SCALE GENOMIC DNA]</scope>
    <source>
        <strain evidence="2 3">UAMH 7357</strain>
    </source>
</reference>
<dbReference type="Proteomes" id="UP000235672">
    <property type="component" value="Unassembled WGS sequence"/>
</dbReference>
<dbReference type="AlphaFoldDB" id="A0A2J6QN52"/>
<keyword evidence="3" id="KW-1185">Reference proteome</keyword>
<gene>
    <name evidence="2" type="ORF">NA56DRAFT_696702</name>
</gene>